<dbReference type="Proteomes" id="UP000050790">
    <property type="component" value="Unassembled WGS sequence"/>
</dbReference>
<reference evidence="2" key="1">
    <citation type="submission" date="2023-11" db="UniProtKB">
        <authorList>
            <consortium name="WormBaseParasite"/>
        </authorList>
    </citation>
    <scope>IDENTIFICATION</scope>
</reference>
<name>A0AA84ZU97_9TREM</name>
<evidence type="ECO:0000313" key="1">
    <source>
        <dbReference type="Proteomes" id="UP000050790"/>
    </source>
</evidence>
<protein>
    <submittedName>
        <fullName evidence="2">Uncharacterized protein</fullName>
    </submittedName>
</protein>
<evidence type="ECO:0000313" key="2">
    <source>
        <dbReference type="WBParaSite" id="SMRG1_48630.1"/>
    </source>
</evidence>
<sequence>MSSLNTGNRKKLNDPQNSLGKCLHFFHKENTNIKKEEKKINVGEGNFACYIKVNFLFSFLYYI</sequence>
<accession>A0AA84ZU97</accession>
<dbReference type="AlphaFoldDB" id="A0AA84ZU97"/>
<organism evidence="1 2">
    <name type="scientific">Schistosoma margrebowiei</name>
    <dbReference type="NCBI Taxonomy" id="48269"/>
    <lineage>
        <taxon>Eukaryota</taxon>
        <taxon>Metazoa</taxon>
        <taxon>Spiralia</taxon>
        <taxon>Lophotrochozoa</taxon>
        <taxon>Platyhelminthes</taxon>
        <taxon>Trematoda</taxon>
        <taxon>Digenea</taxon>
        <taxon>Strigeidida</taxon>
        <taxon>Schistosomatoidea</taxon>
        <taxon>Schistosomatidae</taxon>
        <taxon>Schistosoma</taxon>
    </lineage>
</organism>
<dbReference type="WBParaSite" id="SMRG1_48630.1">
    <property type="protein sequence ID" value="SMRG1_48630.1"/>
    <property type="gene ID" value="SMRG1_48630"/>
</dbReference>
<proteinExistence type="predicted"/>